<organism evidence="1 2">
    <name type="scientific">Guyanagaster necrorhizus</name>
    <dbReference type="NCBI Taxonomy" id="856835"/>
    <lineage>
        <taxon>Eukaryota</taxon>
        <taxon>Fungi</taxon>
        <taxon>Dikarya</taxon>
        <taxon>Basidiomycota</taxon>
        <taxon>Agaricomycotina</taxon>
        <taxon>Agaricomycetes</taxon>
        <taxon>Agaricomycetidae</taxon>
        <taxon>Agaricales</taxon>
        <taxon>Marasmiineae</taxon>
        <taxon>Physalacriaceae</taxon>
        <taxon>Guyanagaster</taxon>
    </lineage>
</organism>
<proteinExistence type="predicted"/>
<gene>
    <name evidence="1" type="ORF">BT62DRAFT_499141</name>
</gene>
<keyword evidence="2" id="KW-1185">Reference proteome</keyword>
<accession>A0A9P7W0A2</accession>
<sequence>MVRRSSAIPVGHRNRLLVPFVLISHYRQGPVESGMRLHQKRGCQSVNVNTGPIDTLLYGTK</sequence>
<name>A0A9P7W0A2_9AGAR</name>
<evidence type="ECO:0000313" key="1">
    <source>
        <dbReference type="EMBL" id="KAG7450242.1"/>
    </source>
</evidence>
<dbReference type="EMBL" id="MU250526">
    <property type="protein sequence ID" value="KAG7450242.1"/>
    <property type="molecule type" value="Genomic_DNA"/>
</dbReference>
<comment type="caution">
    <text evidence="1">The sequence shown here is derived from an EMBL/GenBank/DDBJ whole genome shotgun (WGS) entry which is preliminary data.</text>
</comment>
<dbReference type="AlphaFoldDB" id="A0A9P7W0A2"/>
<protein>
    <submittedName>
        <fullName evidence="1">Uncharacterized protein</fullName>
    </submittedName>
</protein>
<evidence type="ECO:0000313" key="2">
    <source>
        <dbReference type="Proteomes" id="UP000812287"/>
    </source>
</evidence>
<dbReference type="RefSeq" id="XP_043043742.1">
    <property type="nucleotide sequence ID" value="XM_043181168.1"/>
</dbReference>
<dbReference type="GeneID" id="66103464"/>
<reference evidence="1" key="1">
    <citation type="submission" date="2020-11" db="EMBL/GenBank/DDBJ databases">
        <title>Adaptations for nitrogen fixation in a non-lichenized fungal sporocarp promotes dispersal by wood-feeding termites.</title>
        <authorList>
            <consortium name="DOE Joint Genome Institute"/>
            <person name="Koch R.A."/>
            <person name="Yoon G."/>
            <person name="Arayal U."/>
            <person name="Lail K."/>
            <person name="Amirebrahimi M."/>
            <person name="Labutti K."/>
            <person name="Lipzen A."/>
            <person name="Riley R."/>
            <person name="Barry K."/>
            <person name="Henrissat B."/>
            <person name="Grigoriev I.V."/>
            <person name="Herr J.R."/>
            <person name="Aime M.C."/>
        </authorList>
    </citation>
    <scope>NUCLEOTIDE SEQUENCE</scope>
    <source>
        <strain evidence="1">MCA 3950</strain>
    </source>
</reference>
<dbReference type="Proteomes" id="UP000812287">
    <property type="component" value="Unassembled WGS sequence"/>
</dbReference>